<dbReference type="Proteomes" id="UP000008493">
    <property type="component" value="Unassembled WGS sequence"/>
</dbReference>
<accession>K5WUZ9</accession>
<dbReference type="EMBL" id="JH971390">
    <property type="protein sequence ID" value="EKM79296.1"/>
    <property type="molecule type" value="Genomic_DNA"/>
</dbReference>
<dbReference type="eggNOG" id="KOG0557">
    <property type="taxonomic scope" value="Eukaryota"/>
</dbReference>
<evidence type="ECO:0000259" key="2">
    <source>
        <dbReference type="PROSITE" id="PS50968"/>
    </source>
</evidence>
<dbReference type="OMA" id="ANPIWRR"/>
<protein>
    <recommendedName>
        <fullName evidence="2">Lipoyl-binding domain-containing protein</fullName>
    </recommendedName>
</protein>
<name>K5WUZ9_AGABU</name>
<dbReference type="SUPFAM" id="SSF51230">
    <property type="entry name" value="Single hybrid motif"/>
    <property type="match status" value="1"/>
</dbReference>
<dbReference type="AlphaFoldDB" id="K5WUZ9"/>
<dbReference type="OrthoDB" id="537444at2759"/>
<dbReference type="FunFam" id="2.40.50.100:FF:000010">
    <property type="entry name" value="Acetyltransferase component of pyruvate dehydrogenase complex"/>
    <property type="match status" value="1"/>
</dbReference>
<dbReference type="InParanoid" id="K5WUZ9"/>
<dbReference type="CDD" id="cd06849">
    <property type="entry name" value="lipoyl_domain"/>
    <property type="match status" value="1"/>
</dbReference>
<keyword evidence="1" id="KW-0450">Lipoyl</keyword>
<dbReference type="Gene3D" id="2.40.50.100">
    <property type="match status" value="1"/>
</dbReference>
<keyword evidence="4" id="KW-1185">Reference proteome</keyword>
<evidence type="ECO:0000313" key="4">
    <source>
        <dbReference type="Proteomes" id="UP000008493"/>
    </source>
</evidence>
<feature type="domain" description="Lipoyl-binding" evidence="2">
    <location>
        <begin position="38"/>
        <end position="114"/>
    </location>
</feature>
<dbReference type="PANTHER" id="PTHR23151:SF90">
    <property type="entry name" value="DIHYDROLIPOYLLYSINE-RESIDUE ACETYLTRANSFERASE COMPONENT OF PYRUVATE DEHYDROGENASE COMPLEX, MITOCHONDRIAL-RELATED"/>
    <property type="match status" value="1"/>
</dbReference>
<dbReference type="PROSITE" id="PS50968">
    <property type="entry name" value="BIOTINYL_LIPOYL"/>
    <property type="match status" value="1"/>
</dbReference>
<dbReference type="PANTHER" id="PTHR23151">
    <property type="entry name" value="DIHYDROLIPOAMIDE ACETYL/SUCCINYL-TRANSFERASE-RELATED"/>
    <property type="match status" value="1"/>
</dbReference>
<sequence length="211" mass="22843">MSRSLTTVARAAAISSKSASAQAYDRCGGRGFHGSLRRQAILMPAMSPLMNEGTITRWKKREGESFVPGDVLLQIESDIATIDVEAHSPGILGKILLQDGATNVPIEQAIALVARDQQELSTLQLLDDNMPMSPPLNFIPTPPSTSANPIWRRPASHKSRVISSSYISVQGARKTTPLSTEFTVRPTIDDVTGTSIRRKIVVNLRSSPLKA</sequence>
<organism evidence="3 4">
    <name type="scientific">Agaricus bisporus var. burnettii (strain JB137-S8 / ATCC MYA-4627 / FGSC 10392)</name>
    <name type="common">White button mushroom</name>
    <dbReference type="NCBI Taxonomy" id="597362"/>
    <lineage>
        <taxon>Eukaryota</taxon>
        <taxon>Fungi</taxon>
        <taxon>Dikarya</taxon>
        <taxon>Basidiomycota</taxon>
        <taxon>Agaricomycotina</taxon>
        <taxon>Agaricomycetes</taxon>
        <taxon>Agaricomycetidae</taxon>
        <taxon>Agaricales</taxon>
        <taxon>Agaricineae</taxon>
        <taxon>Agaricaceae</taxon>
        <taxon>Agaricus</taxon>
    </lineage>
</organism>
<dbReference type="HOGENOM" id="CLU_1304554_0_0_1"/>
<dbReference type="GO" id="GO:0004742">
    <property type="term" value="F:dihydrolipoyllysine-residue acetyltransferase activity"/>
    <property type="evidence" value="ECO:0007669"/>
    <property type="project" value="TreeGrafter"/>
</dbReference>
<dbReference type="InterPro" id="IPR045257">
    <property type="entry name" value="E2/Pdx1"/>
</dbReference>
<evidence type="ECO:0000256" key="1">
    <source>
        <dbReference type="ARBA" id="ARBA00022823"/>
    </source>
</evidence>
<dbReference type="GeneID" id="18822323"/>
<dbReference type="GO" id="GO:0045254">
    <property type="term" value="C:pyruvate dehydrogenase complex"/>
    <property type="evidence" value="ECO:0007669"/>
    <property type="project" value="InterPro"/>
</dbReference>
<reference evidence="4" key="1">
    <citation type="journal article" date="2012" name="Proc. Natl. Acad. Sci. U.S.A.">
        <title>Genome sequence of the button mushroom Agaricus bisporus reveals mechanisms governing adaptation to a humic-rich ecological niche.</title>
        <authorList>
            <person name="Morin E."/>
            <person name="Kohler A."/>
            <person name="Baker A.R."/>
            <person name="Foulongne-Oriol M."/>
            <person name="Lombard V."/>
            <person name="Nagy L.G."/>
            <person name="Ohm R.A."/>
            <person name="Patyshakuliyeva A."/>
            <person name="Brun A."/>
            <person name="Aerts A.L."/>
            <person name="Bailey A.M."/>
            <person name="Billette C."/>
            <person name="Coutinho P.M."/>
            <person name="Deakin G."/>
            <person name="Doddapaneni H."/>
            <person name="Floudas D."/>
            <person name="Grimwood J."/>
            <person name="Hilden K."/>
            <person name="Kuees U."/>
            <person name="LaButti K.M."/>
            <person name="Lapidus A."/>
            <person name="Lindquist E.A."/>
            <person name="Lucas S.M."/>
            <person name="Murat C."/>
            <person name="Riley R.W."/>
            <person name="Salamov A.A."/>
            <person name="Schmutz J."/>
            <person name="Subramanian V."/>
            <person name="Woesten H.A.B."/>
            <person name="Xu J."/>
            <person name="Eastwood D.C."/>
            <person name="Foster G.D."/>
            <person name="Sonnenberg A.S."/>
            <person name="Cullen D."/>
            <person name="de Vries R.P."/>
            <person name="Lundell T."/>
            <person name="Hibbett D.S."/>
            <person name="Henrissat B."/>
            <person name="Burton K.S."/>
            <person name="Kerrigan R.W."/>
            <person name="Challen M.P."/>
            <person name="Grigoriev I.V."/>
            <person name="Martin F."/>
        </authorList>
    </citation>
    <scope>NUCLEOTIDE SEQUENCE [LARGE SCALE GENOMIC DNA]</scope>
    <source>
        <strain evidence="4">JB137-S8 / ATCC MYA-4627 / FGSC 10392</strain>
    </source>
</reference>
<dbReference type="Pfam" id="PF00364">
    <property type="entry name" value="Biotin_lipoyl"/>
    <property type="match status" value="1"/>
</dbReference>
<dbReference type="STRING" id="597362.K5WUZ9"/>
<dbReference type="InterPro" id="IPR011053">
    <property type="entry name" value="Single_hybrid_motif"/>
</dbReference>
<evidence type="ECO:0000313" key="3">
    <source>
        <dbReference type="EMBL" id="EKM79296.1"/>
    </source>
</evidence>
<dbReference type="KEGG" id="abp:AGABI1DRAFT106834"/>
<gene>
    <name evidence="3" type="ORF">AGABI1DRAFT_106834</name>
</gene>
<dbReference type="RefSeq" id="XP_007330002.1">
    <property type="nucleotide sequence ID" value="XM_007329940.1"/>
</dbReference>
<dbReference type="GO" id="GO:0006086">
    <property type="term" value="P:pyruvate decarboxylation to acetyl-CoA"/>
    <property type="evidence" value="ECO:0007669"/>
    <property type="project" value="InterPro"/>
</dbReference>
<dbReference type="InterPro" id="IPR000089">
    <property type="entry name" value="Biotin_lipoyl"/>
</dbReference>
<proteinExistence type="predicted"/>